<proteinExistence type="predicted"/>
<feature type="domain" description="Calcineurin-like phosphoesterase" evidence="2">
    <location>
        <begin position="143"/>
        <end position="240"/>
    </location>
</feature>
<keyword evidence="1" id="KW-1133">Transmembrane helix</keyword>
<dbReference type="GO" id="GO:0005737">
    <property type="term" value="C:cytoplasm"/>
    <property type="evidence" value="ECO:0007669"/>
    <property type="project" value="TreeGrafter"/>
</dbReference>
<gene>
    <name evidence="3" type="ORF">OGATHE_000340</name>
</gene>
<dbReference type="PANTHER" id="PTHR42850">
    <property type="entry name" value="METALLOPHOSPHOESTERASE"/>
    <property type="match status" value="1"/>
</dbReference>
<dbReference type="EMBL" id="JAEUBD010000095">
    <property type="protein sequence ID" value="KAH3677686.1"/>
    <property type="molecule type" value="Genomic_DNA"/>
</dbReference>
<comment type="caution">
    <text evidence="3">The sequence shown here is derived from an EMBL/GenBank/DDBJ whole genome shotgun (WGS) entry which is preliminary data.</text>
</comment>
<keyword evidence="1" id="KW-0812">Transmembrane</keyword>
<dbReference type="PANTHER" id="PTHR42850:SF4">
    <property type="entry name" value="ZINC-DEPENDENT ENDOPOLYPHOSPHATASE"/>
    <property type="match status" value="1"/>
</dbReference>
<dbReference type="InterPro" id="IPR004843">
    <property type="entry name" value="Calcineurin-like_PHP"/>
</dbReference>
<dbReference type="InterPro" id="IPR029052">
    <property type="entry name" value="Metallo-depent_PP-like"/>
</dbReference>
<dbReference type="GO" id="GO:0000298">
    <property type="term" value="F:endopolyphosphatase activity"/>
    <property type="evidence" value="ECO:0007669"/>
    <property type="project" value="TreeGrafter"/>
</dbReference>
<dbReference type="OrthoDB" id="10267127at2759"/>
<feature type="transmembrane region" description="Helical" evidence="1">
    <location>
        <begin position="35"/>
        <end position="55"/>
    </location>
</feature>
<dbReference type="GO" id="GO:0006798">
    <property type="term" value="P:polyphosphate catabolic process"/>
    <property type="evidence" value="ECO:0007669"/>
    <property type="project" value="TreeGrafter"/>
</dbReference>
<name>A0A9P8TG76_9ASCO</name>
<dbReference type="Proteomes" id="UP000788993">
    <property type="component" value="Unassembled WGS sequence"/>
</dbReference>
<dbReference type="Pfam" id="PF00149">
    <property type="entry name" value="Metallophos"/>
    <property type="match status" value="1"/>
</dbReference>
<dbReference type="GO" id="GO:0016791">
    <property type="term" value="F:phosphatase activity"/>
    <property type="evidence" value="ECO:0007669"/>
    <property type="project" value="TreeGrafter"/>
</dbReference>
<evidence type="ECO:0000313" key="3">
    <source>
        <dbReference type="EMBL" id="KAH3677686.1"/>
    </source>
</evidence>
<reference evidence="3" key="1">
    <citation type="journal article" date="2021" name="Open Biol.">
        <title>Shared evolutionary footprints suggest mitochondrial oxidative damage underlies multiple complex I losses in fungi.</title>
        <authorList>
            <person name="Schikora-Tamarit M.A."/>
            <person name="Marcet-Houben M."/>
            <person name="Nosek J."/>
            <person name="Gabaldon T."/>
        </authorList>
    </citation>
    <scope>NUCLEOTIDE SEQUENCE</scope>
    <source>
        <strain evidence="3">NCAIM Y.01608</strain>
    </source>
</reference>
<evidence type="ECO:0000259" key="2">
    <source>
        <dbReference type="Pfam" id="PF00149"/>
    </source>
</evidence>
<organism evidence="3 4">
    <name type="scientific">Ogataea polymorpha</name>
    <dbReference type="NCBI Taxonomy" id="460523"/>
    <lineage>
        <taxon>Eukaryota</taxon>
        <taxon>Fungi</taxon>
        <taxon>Dikarya</taxon>
        <taxon>Ascomycota</taxon>
        <taxon>Saccharomycotina</taxon>
        <taxon>Pichiomycetes</taxon>
        <taxon>Pichiales</taxon>
        <taxon>Pichiaceae</taxon>
        <taxon>Ogataea</taxon>
    </lineage>
</organism>
<dbReference type="SUPFAM" id="SSF56300">
    <property type="entry name" value="Metallo-dependent phosphatases"/>
    <property type="match status" value="1"/>
</dbReference>
<dbReference type="Gene3D" id="3.60.21.10">
    <property type="match status" value="1"/>
</dbReference>
<evidence type="ECO:0000313" key="4">
    <source>
        <dbReference type="Proteomes" id="UP000788993"/>
    </source>
</evidence>
<accession>A0A9P8TG76</accession>
<keyword evidence="4" id="KW-1185">Reference proteome</keyword>
<reference evidence="3" key="2">
    <citation type="submission" date="2021-01" db="EMBL/GenBank/DDBJ databases">
        <authorList>
            <person name="Schikora-Tamarit M.A."/>
        </authorList>
    </citation>
    <scope>NUCLEOTIDE SEQUENCE</scope>
    <source>
        <strain evidence="3">NCAIM Y.01608</strain>
    </source>
</reference>
<sequence length="424" mass="48430">MVSETTPLQRPDGYEDEDFSPFERLMIRIGSSRRLLWGLGLIIGLPIVYFMMVFLPSLAPPSADVPDLIKVGKLPVYLHPLIPPENREMADHEKFNDNYNDPESPITNVPSFEKWGLLDKDSKLFRRHFRKLQAAASQRPAKRLILIGDVHGSLIELQKLLKHVKYDGGRHDHVLLLGDFLAKGKNSLGVLEYAIQNRIDCILGNHEWEILKRYVQYHGLPSVGFNESKNEFRAAEQYDLDEQMRIAKRLMPEHIEYISKCPLIKELGPVPRTTNKKGTKYAFMPATGVAVHGGLVWNIETLQEQDPEAVLTIRDLLPPDYIIPTENRHEVVNGEKSKPWTRFWTRRQHEVAANASEDALTAGTKVYYGHDAKRGVRFREFSTGLDSGCVYGAQLSAEIIWSEVVSTENEERIVYRNLFTQVNC</sequence>
<keyword evidence="1" id="KW-0472">Membrane</keyword>
<protein>
    <recommendedName>
        <fullName evidence="2">Calcineurin-like phosphoesterase domain-containing protein</fullName>
    </recommendedName>
</protein>
<evidence type="ECO:0000256" key="1">
    <source>
        <dbReference type="SAM" id="Phobius"/>
    </source>
</evidence>
<dbReference type="InterPro" id="IPR050126">
    <property type="entry name" value="Ap4A_hydrolase"/>
</dbReference>
<dbReference type="AlphaFoldDB" id="A0A9P8TG76"/>